<evidence type="ECO:0000256" key="1">
    <source>
        <dbReference type="SAM" id="SignalP"/>
    </source>
</evidence>
<proteinExistence type="predicted"/>
<evidence type="ECO:0008006" key="3">
    <source>
        <dbReference type="Google" id="ProtNLM"/>
    </source>
</evidence>
<dbReference type="AlphaFoldDB" id="A0A6J4J1G2"/>
<name>A0A6J4J1G2_9BACT</name>
<feature type="signal peptide" evidence="1">
    <location>
        <begin position="1"/>
        <end position="26"/>
    </location>
</feature>
<accession>A0A6J4J1G2</accession>
<protein>
    <recommendedName>
        <fullName evidence="3">Peptidase C-terminal archaeal/bacterial domain-containing protein</fullName>
    </recommendedName>
</protein>
<gene>
    <name evidence="2" type="ORF">AVDCRST_MAG42-3152</name>
</gene>
<reference evidence="2" key="1">
    <citation type="submission" date="2020-02" db="EMBL/GenBank/DDBJ databases">
        <authorList>
            <person name="Meier V. D."/>
        </authorList>
    </citation>
    <scope>NUCLEOTIDE SEQUENCE</scope>
    <source>
        <strain evidence="2">AVDCRST_MAG42</strain>
    </source>
</reference>
<feature type="chain" id="PRO_5026936533" description="Peptidase C-terminal archaeal/bacterial domain-containing protein" evidence="1">
    <location>
        <begin position="27"/>
        <end position="149"/>
    </location>
</feature>
<dbReference type="EMBL" id="CADCTA010000107">
    <property type="protein sequence ID" value="CAA9265326.1"/>
    <property type="molecule type" value="Genomic_DNA"/>
</dbReference>
<keyword evidence="1" id="KW-0732">Signal</keyword>
<organism evidence="2">
    <name type="scientific">uncultured Chthoniobacterales bacterium</name>
    <dbReference type="NCBI Taxonomy" id="1836801"/>
    <lineage>
        <taxon>Bacteria</taxon>
        <taxon>Pseudomonadati</taxon>
        <taxon>Verrucomicrobiota</taxon>
        <taxon>Spartobacteria</taxon>
        <taxon>Chthoniobacterales</taxon>
        <taxon>environmental samples</taxon>
    </lineage>
</organism>
<sequence length="149" mass="16572">MDAIMKRIWCAVVLTAVMAASAPVSFASVDDAQSFALQAAEPYVKEGFQVREDFWGGDLAAGEKKAVRQQLFKGNEYWFWLGTDVEKASISVHVYDGEGKLVEQPDSWQKGQFAAARVIPGATGTYYIIVSVEQSPEERTHWALVYGFR</sequence>
<evidence type="ECO:0000313" key="2">
    <source>
        <dbReference type="EMBL" id="CAA9265326.1"/>
    </source>
</evidence>